<proteinExistence type="predicted"/>
<sequence>MKKSWRHFLLTNTLATLASCTVSAMIIIVSHYCAFGLFCLILGPLSGGFLAAYLVLYLLEEKDEIHLLQDSWQTLLLGTTMALIVTGAFICAISQHLLFSPAIFP</sequence>
<gene>
    <name evidence="2" type="ORF">Q3M24_10120</name>
</gene>
<keyword evidence="1" id="KW-1133">Transmembrane helix</keyword>
<reference evidence="2" key="2">
    <citation type="submission" date="2024-06" db="EMBL/GenBank/DDBJ databases">
        <authorList>
            <person name="Plum-Jensen L.E."/>
            <person name="Schramm A."/>
            <person name="Marshall I.P.G."/>
        </authorList>
    </citation>
    <scope>NUCLEOTIDE SEQUENCE</scope>
    <source>
        <strain evidence="2">Rat1</strain>
    </source>
</reference>
<dbReference type="AlphaFoldDB" id="A0AAU8M1D5"/>
<dbReference type="PROSITE" id="PS51257">
    <property type="entry name" value="PROKAR_LIPOPROTEIN"/>
    <property type="match status" value="1"/>
</dbReference>
<organism evidence="2">
    <name type="scientific">Candidatus Electrothrix aestuarii</name>
    <dbReference type="NCBI Taxonomy" id="3062594"/>
    <lineage>
        <taxon>Bacteria</taxon>
        <taxon>Pseudomonadati</taxon>
        <taxon>Thermodesulfobacteriota</taxon>
        <taxon>Desulfobulbia</taxon>
        <taxon>Desulfobulbales</taxon>
        <taxon>Desulfobulbaceae</taxon>
        <taxon>Candidatus Electrothrix</taxon>
    </lineage>
</organism>
<dbReference type="EMBL" id="CP159373">
    <property type="protein sequence ID" value="XCN75061.1"/>
    <property type="molecule type" value="Genomic_DNA"/>
</dbReference>
<name>A0AAU8M1D5_9BACT</name>
<accession>A0AAU8M1D5</accession>
<evidence type="ECO:0000313" key="2">
    <source>
        <dbReference type="EMBL" id="XCN75061.1"/>
    </source>
</evidence>
<feature type="transmembrane region" description="Helical" evidence="1">
    <location>
        <begin position="34"/>
        <end position="59"/>
    </location>
</feature>
<keyword evidence="1" id="KW-0472">Membrane</keyword>
<reference evidence="2" key="1">
    <citation type="journal article" date="2024" name="Syst. Appl. Microbiol.">
        <title>First single-strain enrichments of Electrothrix cable bacteria, description of E. aestuarii sp. nov. and E. rattekaaiensis sp. nov., and proposal of a cable bacteria taxonomy following the rules of the SeqCode.</title>
        <authorList>
            <person name="Plum-Jensen L.E."/>
            <person name="Schramm A."/>
            <person name="Marshall I.P.G."/>
        </authorList>
    </citation>
    <scope>NUCLEOTIDE SEQUENCE</scope>
    <source>
        <strain evidence="2">Rat1</strain>
    </source>
</reference>
<dbReference type="KEGG" id="eaj:Q3M24_10120"/>
<protein>
    <submittedName>
        <fullName evidence="2">Uncharacterized protein</fullName>
    </submittedName>
</protein>
<feature type="transmembrane region" description="Helical" evidence="1">
    <location>
        <begin position="75"/>
        <end position="99"/>
    </location>
</feature>
<keyword evidence="1" id="KW-0812">Transmembrane</keyword>
<evidence type="ECO:0000256" key="1">
    <source>
        <dbReference type="SAM" id="Phobius"/>
    </source>
</evidence>